<protein>
    <submittedName>
        <fullName evidence="2">Lipoprotein</fullName>
    </submittedName>
</protein>
<organism evidence="1 2">
    <name type="scientific">Globodera pallida</name>
    <name type="common">Potato cyst nematode worm</name>
    <name type="synonym">Heterodera pallida</name>
    <dbReference type="NCBI Taxonomy" id="36090"/>
    <lineage>
        <taxon>Eukaryota</taxon>
        <taxon>Metazoa</taxon>
        <taxon>Ecdysozoa</taxon>
        <taxon>Nematoda</taxon>
        <taxon>Chromadorea</taxon>
        <taxon>Rhabditida</taxon>
        <taxon>Tylenchina</taxon>
        <taxon>Tylenchomorpha</taxon>
        <taxon>Tylenchoidea</taxon>
        <taxon>Heteroderidae</taxon>
        <taxon>Heteroderinae</taxon>
        <taxon>Globodera</taxon>
    </lineage>
</organism>
<reference evidence="1" key="1">
    <citation type="submission" date="2013-12" db="EMBL/GenBank/DDBJ databases">
        <authorList>
            <person name="Aslett M."/>
        </authorList>
    </citation>
    <scope>NUCLEOTIDE SEQUENCE [LARGE SCALE GENOMIC DNA]</scope>
    <source>
        <strain evidence="1">Lindley</strain>
    </source>
</reference>
<evidence type="ECO:0000313" key="2">
    <source>
        <dbReference type="WBParaSite" id="GPLIN_000110400"/>
    </source>
</evidence>
<sequence length="77" mass="7942">MLLALGIVCGCGPKPSSHVNPNGLVLFRSITEYHVNSAEAVVRPDINVWNSSRFAKDEAGLCRSAPAGGGTGTTAMA</sequence>
<evidence type="ECO:0000313" key="1">
    <source>
        <dbReference type="Proteomes" id="UP000050741"/>
    </source>
</evidence>
<keyword evidence="1" id="KW-1185">Reference proteome</keyword>
<dbReference type="AlphaFoldDB" id="A0A183BKH3"/>
<name>A0A183BKH3_GLOPA</name>
<proteinExistence type="predicted"/>
<reference evidence="1" key="2">
    <citation type="submission" date="2014-05" db="EMBL/GenBank/DDBJ databases">
        <title>The genome and life-stage specific transcriptomes of Globodera pallida elucidate key aspects of plant parasitism by a cyst nematode.</title>
        <authorList>
            <person name="Cotton J.A."/>
            <person name="Lilley C.J."/>
            <person name="Jones L.M."/>
            <person name="Kikuchi T."/>
            <person name="Reid A.J."/>
            <person name="Thorpe P."/>
            <person name="Tsai I.J."/>
            <person name="Beasley H."/>
            <person name="Blok V."/>
            <person name="Cock P.J.A."/>
            <person name="Van den Akker S.E."/>
            <person name="Holroyd N."/>
            <person name="Hunt M."/>
            <person name="Mantelin S."/>
            <person name="Naghra H."/>
            <person name="Pain A."/>
            <person name="Palomares-Rius J.E."/>
            <person name="Zarowiecki M."/>
            <person name="Berriman M."/>
            <person name="Jones J.T."/>
            <person name="Urwin P.E."/>
        </authorList>
    </citation>
    <scope>NUCLEOTIDE SEQUENCE [LARGE SCALE GENOMIC DNA]</scope>
    <source>
        <strain evidence="1">Lindley</strain>
    </source>
</reference>
<accession>A0A183BKH3</accession>
<dbReference type="Proteomes" id="UP000050741">
    <property type="component" value="Unassembled WGS sequence"/>
</dbReference>
<reference evidence="2" key="3">
    <citation type="submission" date="2016-06" db="UniProtKB">
        <authorList>
            <consortium name="WormBaseParasite"/>
        </authorList>
    </citation>
    <scope>IDENTIFICATION</scope>
</reference>
<dbReference type="WBParaSite" id="GPLIN_000110400">
    <property type="protein sequence ID" value="GPLIN_000110400"/>
    <property type="gene ID" value="GPLIN_000110400"/>
</dbReference>